<evidence type="ECO:0000313" key="2">
    <source>
        <dbReference type="Proteomes" id="UP000887116"/>
    </source>
</evidence>
<evidence type="ECO:0000313" key="1">
    <source>
        <dbReference type="EMBL" id="GFR26423.1"/>
    </source>
</evidence>
<sequence length="117" mass="12866">MHNWDNKSLILGYFNAPSSRWGYMVTSCIGSTVENIIVSNPINFIENEEISPTSMSFGGSVSHADLLLIHPTLSDNIQHKLIYSPGGVGHKILFSGIIKSGSSYSEPSRTYGNLKKY</sequence>
<dbReference type="AlphaFoldDB" id="A0A8X6JIA9"/>
<accession>A0A8X6JIA9</accession>
<organism evidence="1 2">
    <name type="scientific">Trichonephila clavata</name>
    <name type="common">Joro spider</name>
    <name type="synonym">Nephila clavata</name>
    <dbReference type="NCBI Taxonomy" id="2740835"/>
    <lineage>
        <taxon>Eukaryota</taxon>
        <taxon>Metazoa</taxon>
        <taxon>Ecdysozoa</taxon>
        <taxon>Arthropoda</taxon>
        <taxon>Chelicerata</taxon>
        <taxon>Arachnida</taxon>
        <taxon>Araneae</taxon>
        <taxon>Araneomorphae</taxon>
        <taxon>Entelegynae</taxon>
        <taxon>Araneoidea</taxon>
        <taxon>Nephilidae</taxon>
        <taxon>Trichonephila</taxon>
    </lineage>
</organism>
<protein>
    <submittedName>
        <fullName evidence="1">Uncharacterized protein</fullName>
    </submittedName>
</protein>
<reference evidence="1" key="1">
    <citation type="submission" date="2020-07" db="EMBL/GenBank/DDBJ databases">
        <title>Multicomponent nature underlies the extraordinary mechanical properties of spider dragline silk.</title>
        <authorList>
            <person name="Kono N."/>
            <person name="Nakamura H."/>
            <person name="Mori M."/>
            <person name="Yoshida Y."/>
            <person name="Ohtoshi R."/>
            <person name="Malay A.D."/>
            <person name="Moran D.A.P."/>
            <person name="Tomita M."/>
            <person name="Numata K."/>
            <person name="Arakawa K."/>
        </authorList>
    </citation>
    <scope>NUCLEOTIDE SEQUENCE</scope>
</reference>
<dbReference type="EMBL" id="BMAO01038689">
    <property type="protein sequence ID" value="GFR26423.1"/>
    <property type="molecule type" value="Genomic_DNA"/>
</dbReference>
<proteinExistence type="predicted"/>
<dbReference type="Proteomes" id="UP000887116">
    <property type="component" value="Unassembled WGS sequence"/>
</dbReference>
<comment type="caution">
    <text evidence="1">The sequence shown here is derived from an EMBL/GenBank/DDBJ whole genome shotgun (WGS) entry which is preliminary data.</text>
</comment>
<gene>
    <name evidence="1" type="ORF">TNCT_422751</name>
</gene>
<name>A0A8X6JIA9_TRICU</name>
<dbReference type="OrthoDB" id="6621432at2759"/>
<keyword evidence="2" id="KW-1185">Reference proteome</keyword>